<feature type="coiled-coil region" evidence="1">
    <location>
        <begin position="58"/>
        <end position="92"/>
    </location>
</feature>
<sequence>MNFFSLMKFNKLEGKTIREIEEEHLNGGESYGVLFTFGAGAILLLLVFFIGWQINSKIANLRVENKNLVVENTVLKEEVNQLNNQLASIRMTENLPEPEIKPEVSAQNEYFFYEIKPRDTLGDISNEYYGVPTYAPELAKLNGLSVNSTLRVGQIIKVPIKPDKLKS</sequence>
<dbReference type="Pfam" id="PF01476">
    <property type="entry name" value="LysM"/>
    <property type="match status" value="1"/>
</dbReference>
<dbReference type="PROSITE" id="PS51782">
    <property type="entry name" value="LYSM"/>
    <property type="match status" value="1"/>
</dbReference>
<dbReference type="SUPFAM" id="SSF54106">
    <property type="entry name" value="LysM domain"/>
    <property type="match status" value="1"/>
</dbReference>
<keyword evidence="2" id="KW-0472">Membrane</keyword>
<proteinExistence type="predicted"/>
<evidence type="ECO:0000313" key="5">
    <source>
        <dbReference type="Proteomes" id="UP000199337"/>
    </source>
</evidence>
<evidence type="ECO:0000256" key="1">
    <source>
        <dbReference type="SAM" id="Coils"/>
    </source>
</evidence>
<keyword evidence="2" id="KW-0812">Transmembrane</keyword>
<dbReference type="SMART" id="SM00257">
    <property type="entry name" value="LysM"/>
    <property type="match status" value="1"/>
</dbReference>
<feature type="transmembrane region" description="Helical" evidence="2">
    <location>
        <begin position="31"/>
        <end position="52"/>
    </location>
</feature>
<dbReference type="InterPro" id="IPR018392">
    <property type="entry name" value="LysM"/>
</dbReference>
<evidence type="ECO:0000256" key="2">
    <source>
        <dbReference type="SAM" id="Phobius"/>
    </source>
</evidence>
<keyword evidence="5" id="KW-1185">Reference proteome</keyword>
<dbReference type="InterPro" id="IPR036779">
    <property type="entry name" value="LysM_dom_sf"/>
</dbReference>
<feature type="domain" description="LysM" evidence="3">
    <location>
        <begin position="111"/>
        <end position="158"/>
    </location>
</feature>
<dbReference type="Gene3D" id="3.10.350.10">
    <property type="entry name" value="LysM domain"/>
    <property type="match status" value="1"/>
</dbReference>
<protein>
    <submittedName>
        <fullName evidence="4">LysM domain-containing protein</fullName>
    </submittedName>
</protein>
<dbReference type="CDD" id="cd00118">
    <property type="entry name" value="LysM"/>
    <property type="match status" value="1"/>
</dbReference>
<dbReference type="EMBL" id="FOOX01000023">
    <property type="protein sequence ID" value="SFH29212.1"/>
    <property type="molecule type" value="Genomic_DNA"/>
</dbReference>
<evidence type="ECO:0000313" key="4">
    <source>
        <dbReference type="EMBL" id="SFH29212.1"/>
    </source>
</evidence>
<reference evidence="5" key="1">
    <citation type="submission" date="2016-10" db="EMBL/GenBank/DDBJ databases">
        <authorList>
            <person name="Varghese N."/>
            <person name="Submissions S."/>
        </authorList>
    </citation>
    <scope>NUCLEOTIDE SEQUENCE [LARGE SCALE GENOMIC DNA]</scope>
    <source>
        <strain evidence="5">DSM 17038</strain>
    </source>
</reference>
<dbReference type="RefSeq" id="WP_092474887.1">
    <property type="nucleotide sequence ID" value="NZ_FOOX01000023.1"/>
</dbReference>
<dbReference type="AlphaFoldDB" id="A0A1I2YUA9"/>
<dbReference type="OrthoDB" id="1807484at2"/>
<organism evidence="4 5">
    <name type="scientific">Desulfotruncus arcticus DSM 17038</name>
    <dbReference type="NCBI Taxonomy" id="1121424"/>
    <lineage>
        <taxon>Bacteria</taxon>
        <taxon>Bacillati</taxon>
        <taxon>Bacillota</taxon>
        <taxon>Clostridia</taxon>
        <taxon>Eubacteriales</taxon>
        <taxon>Desulfallaceae</taxon>
        <taxon>Desulfotruncus</taxon>
    </lineage>
</organism>
<dbReference type="Proteomes" id="UP000199337">
    <property type="component" value="Unassembled WGS sequence"/>
</dbReference>
<keyword evidence="2" id="KW-1133">Transmembrane helix</keyword>
<evidence type="ECO:0000259" key="3">
    <source>
        <dbReference type="PROSITE" id="PS51782"/>
    </source>
</evidence>
<keyword evidence="1" id="KW-0175">Coiled coil</keyword>
<name>A0A1I2YUA9_9FIRM</name>
<gene>
    <name evidence="4" type="ORF">SAMN05660649_04607</name>
</gene>
<accession>A0A1I2YUA9</accession>